<reference evidence="2 3" key="1">
    <citation type="submission" date="2019-03" db="EMBL/GenBank/DDBJ databases">
        <title>Freshwater and sediment microbial communities from various areas in North America, analyzing microbe dynamics in response to fracking.</title>
        <authorList>
            <person name="Lamendella R."/>
        </authorList>
    </citation>
    <scope>NUCLEOTIDE SEQUENCE [LARGE SCALE GENOMIC DNA]</scope>
    <source>
        <strain evidence="2 3">74A</strain>
    </source>
</reference>
<dbReference type="InterPro" id="IPR039013">
    <property type="entry name" value="YgiF"/>
</dbReference>
<feature type="domain" description="CYTH" evidence="1">
    <location>
        <begin position="7"/>
        <end position="208"/>
    </location>
</feature>
<dbReference type="Pfam" id="PF01928">
    <property type="entry name" value="CYTH"/>
    <property type="match status" value="1"/>
</dbReference>
<dbReference type="GO" id="GO:0046872">
    <property type="term" value="F:metal ion binding"/>
    <property type="evidence" value="ECO:0007669"/>
    <property type="project" value="TreeGrafter"/>
</dbReference>
<name>A0A4R2FFD7_9GAMM</name>
<dbReference type="InterPro" id="IPR033469">
    <property type="entry name" value="CYTH-like_dom_sf"/>
</dbReference>
<dbReference type="PROSITE" id="PS51707">
    <property type="entry name" value="CYTH"/>
    <property type="match status" value="1"/>
</dbReference>
<dbReference type="Gene3D" id="2.40.320.10">
    <property type="entry name" value="Hypothetical Protein Pfu-838710-001"/>
    <property type="match status" value="1"/>
</dbReference>
<gene>
    <name evidence="2" type="ORF">EDC91_103111</name>
</gene>
<dbReference type="Proteomes" id="UP000294832">
    <property type="component" value="Unassembled WGS sequence"/>
</dbReference>
<evidence type="ECO:0000313" key="3">
    <source>
        <dbReference type="Proteomes" id="UP000294832"/>
    </source>
</evidence>
<dbReference type="SMART" id="SM01118">
    <property type="entry name" value="CYTH"/>
    <property type="match status" value="1"/>
</dbReference>
<dbReference type="AlphaFoldDB" id="A0A4R2FFD7"/>
<comment type="caution">
    <text evidence="2">The sequence shown here is derived from an EMBL/GenBank/DDBJ whole genome shotgun (WGS) entry which is preliminary data.</text>
</comment>
<evidence type="ECO:0000313" key="2">
    <source>
        <dbReference type="EMBL" id="TCN88930.1"/>
    </source>
</evidence>
<dbReference type="InterPro" id="IPR023577">
    <property type="entry name" value="CYTH_domain"/>
</dbReference>
<organism evidence="2 3">
    <name type="scientific">Shewanella fodinae</name>
    <dbReference type="NCBI Taxonomy" id="552357"/>
    <lineage>
        <taxon>Bacteria</taxon>
        <taxon>Pseudomonadati</taxon>
        <taxon>Pseudomonadota</taxon>
        <taxon>Gammaproteobacteria</taxon>
        <taxon>Alteromonadales</taxon>
        <taxon>Shewanellaceae</taxon>
        <taxon>Shewanella</taxon>
    </lineage>
</organism>
<dbReference type="SUPFAM" id="SSF55154">
    <property type="entry name" value="CYTH-like phosphatases"/>
    <property type="match status" value="1"/>
</dbReference>
<dbReference type="PANTHER" id="PTHR39569">
    <property type="entry name" value="INORGANIC TRIPHOSPHATASE"/>
    <property type="match status" value="1"/>
</dbReference>
<dbReference type="GO" id="GO:0050355">
    <property type="term" value="F:inorganic triphosphate phosphatase activity"/>
    <property type="evidence" value="ECO:0007669"/>
    <property type="project" value="InterPro"/>
</dbReference>
<dbReference type="PANTHER" id="PTHR39569:SF1">
    <property type="entry name" value="INORGANIC TRIPHOSPHATASE"/>
    <property type="match status" value="1"/>
</dbReference>
<evidence type="ECO:0000259" key="1">
    <source>
        <dbReference type="PROSITE" id="PS51707"/>
    </source>
</evidence>
<proteinExistence type="predicted"/>
<accession>A0A4R2FFD7</accession>
<protein>
    <submittedName>
        <fullName evidence="2">Adenylate cyclase</fullName>
    </submittedName>
</protein>
<dbReference type="EMBL" id="SLWF01000003">
    <property type="protein sequence ID" value="TCN88930.1"/>
    <property type="molecule type" value="Genomic_DNA"/>
</dbReference>
<sequence>MENDGNHTEIELKLFILPQYQQPLITFLNQLPGSQSKGCRQLTNRYFDTPGLALRRMDMGLRVRGCDGNYEQTIKTAGTVVGGLHSRPEYNIDINGTTPELALFPAEIWPQTQDIAALQQQLHCLFSTDFQRHCWWVQEGASLIEVALDQGVIAAGNQREPLCEVEFELISGSAADLLPLAQKVAQQLPLRLGKASKAQRGYRLAQQGRARPLDTLHDIPLPMGGDVNACLTVIVETAIERWQLLEEWLQLSLDNVVQQAALWQQLRDCVRLLRLVLTQFALHNDLTLNGFAWLESQLCFIDNALELAYLCTVPKPLQEAGQGQEIAFLAQASLQQLDFAGHLQALWQDSRYGVLQLALVQLLFDLQRRQLLPSVTEDLPNVSGKLLEGFWQQLQVFMSAKGEATAQYLALADALEQGHLLGVAFGHLYPKAARDKFYTQWQDVNQQIVLLGACRRATQLLPAATAALNDIQHGLGLSIERLCRNALRQTPYWR</sequence>
<keyword evidence="3" id="KW-1185">Reference proteome</keyword>
<dbReference type="CDD" id="cd07756">
    <property type="entry name" value="CYTH-like_Pase_CHAD"/>
    <property type="match status" value="1"/>
</dbReference>